<accession>A0A7I4D5A5</accession>
<dbReference type="PANTHER" id="PTHR21373">
    <property type="entry name" value="GLUCOSE REPRESSIBLE PROTEIN MAK10"/>
    <property type="match status" value="1"/>
</dbReference>
<dbReference type="GO" id="GO:0031417">
    <property type="term" value="C:NatC complex"/>
    <property type="evidence" value="ECO:0000318"/>
    <property type="project" value="GO_Central"/>
</dbReference>
<evidence type="ECO:0000256" key="3">
    <source>
        <dbReference type="ARBA" id="ARBA00022490"/>
    </source>
</evidence>
<organism evidence="7 8">
    <name type="scientific">Physcomitrium patens</name>
    <name type="common">Spreading-leaved earth moss</name>
    <name type="synonym">Physcomitrella patens</name>
    <dbReference type="NCBI Taxonomy" id="3218"/>
    <lineage>
        <taxon>Eukaryota</taxon>
        <taxon>Viridiplantae</taxon>
        <taxon>Streptophyta</taxon>
        <taxon>Embryophyta</taxon>
        <taxon>Bryophyta</taxon>
        <taxon>Bryophytina</taxon>
        <taxon>Bryopsida</taxon>
        <taxon>Funariidae</taxon>
        <taxon>Funariales</taxon>
        <taxon>Funariaceae</taxon>
        <taxon>Physcomitrium</taxon>
    </lineage>
</organism>
<dbReference type="RefSeq" id="XP_024366963.1">
    <property type="nucleotide sequence ID" value="XM_024511195.2"/>
</dbReference>
<dbReference type="Pfam" id="PF25789">
    <property type="entry name" value="TPR_NAA35"/>
    <property type="match status" value="1"/>
</dbReference>
<dbReference type="PANTHER" id="PTHR21373:SF0">
    <property type="entry name" value="N-ALPHA-ACETYLTRANSFERASE 35, NATC AUXILIARY SUBUNIT"/>
    <property type="match status" value="1"/>
</dbReference>
<dbReference type="EnsemblPlants" id="Pp3c26_8550V3.2">
    <property type="protein sequence ID" value="Pp3c26_8550V3.2"/>
    <property type="gene ID" value="Pp3c26_8550"/>
</dbReference>
<dbReference type="AlphaFoldDB" id="A0A7I4D5A5"/>
<dbReference type="Pfam" id="PF04112">
    <property type="entry name" value="Mak10"/>
    <property type="match status" value="1"/>
</dbReference>
<dbReference type="Gramene" id="Pp3c26_8550V3.2">
    <property type="protein sequence ID" value="Pp3c26_8550V3.2"/>
    <property type="gene ID" value="Pp3c26_8550"/>
</dbReference>
<dbReference type="EMBL" id="ABEU02000026">
    <property type="status" value="NOT_ANNOTATED_CDS"/>
    <property type="molecule type" value="Genomic_DNA"/>
</dbReference>
<dbReference type="KEGG" id="ppp:112278100"/>
<dbReference type="GeneID" id="112278100"/>
<evidence type="ECO:0000313" key="7">
    <source>
        <dbReference type="EnsemblPlants" id="Pp3c26_8550V3.2"/>
    </source>
</evidence>
<sequence>MDAAVPAGDQTIWLDASSFLSSVCNELSVGELVHGENFRLFEAMSALEIMDPKMDAGMATTGFKTFEEAIESGAAPIELTIPQLVDVFDHILACEATWQNGHALAQTVFSCLYLLNVDRTAPNALLHAFCKTTRASCSMIRTAIALADIHEQEEDFITMAYGLPVEGEGDSRCLALLNTVEEVVARQLRGCKGGLSTKKKSLEDAEPLQDDPALEEGYCHAILCRLRFRKALYHILTYMDKPQGRGLEMARKHILVALSELQNIRSSSAFLSFGQAPDSVVESKERGSTASGRVAIGFDECVNRRLLAPTPPRSISILSWEDTLAYFEKLLQDLDRICSLPMTLGLEEILQFVMDYQKLKPDLFARARLQLLLLHDGKLLGRDPLAIALVKVFNVPQSVMANDHQTQAFTTQAARVTKQLLKIMCTNTAWQRRKLGRILQDWGNLLQQSKVTRDVSIEGSQLGDEVIQTENMLTAWVAEQTCWVVRQFLMLGFQLDLYSLSEFCMVYWYLDHVLLSALHYKLAKESQTTPAIDSPDSVKKKGKKKKGSAALKQPKTPKDGKFMYSVHLLQCYSDLCKGFIWMLTALTRDRKLLHRETIFNTEQERFFQRFDLLHKLMIPAPMSYFHYKDSTSQMHISVKELYQLSYDHFMAVQQHLQELGASAAKASELSAVSRTQLALEVKQMEQVSLRNRVALQIVHQVGPGDNLRVSFEFSQHPCFPVAVVKKS</sequence>
<evidence type="ECO:0000313" key="8">
    <source>
        <dbReference type="Proteomes" id="UP000006727"/>
    </source>
</evidence>
<dbReference type="InterPro" id="IPR057983">
    <property type="entry name" value="NAA35-like_N"/>
</dbReference>
<reference evidence="7 8" key="2">
    <citation type="journal article" date="2018" name="Plant J.">
        <title>The Physcomitrella patens chromosome-scale assembly reveals moss genome structure and evolution.</title>
        <authorList>
            <person name="Lang D."/>
            <person name="Ullrich K.K."/>
            <person name="Murat F."/>
            <person name="Fuchs J."/>
            <person name="Jenkins J."/>
            <person name="Haas F.B."/>
            <person name="Piednoel M."/>
            <person name="Gundlach H."/>
            <person name="Van Bel M."/>
            <person name="Meyberg R."/>
            <person name="Vives C."/>
            <person name="Morata J."/>
            <person name="Symeonidi A."/>
            <person name="Hiss M."/>
            <person name="Muchero W."/>
            <person name="Kamisugi Y."/>
            <person name="Saleh O."/>
            <person name="Blanc G."/>
            <person name="Decker E.L."/>
            <person name="van Gessel N."/>
            <person name="Grimwood J."/>
            <person name="Hayes R.D."/>
            <person name="Graham S.W."/>
            <person name="Gunter L.E."/>
            <person name="McDaniel S.F."/>
            <person name="Hoernstein S.N.W."/>
            <person name="Larsson A."/>
            <person name="Li F.W."/>
            <person name="Perroud P.F."/>
            <person name="Phillips J."/>
            <person name="Ranjan P."/>
            <person name="Rokshar D.S."/>
            <person name="Rothfels C.J."/>
            <person name="Schneider L."/>
            <person name="Shu S."/>
            <person name="Stevenson D.W."/>
            <person name="Thummler F."/>
            <person name="Tillich M."/>
            <person name="Villarreal Aguilar J.C."/>
            <person name="Widiez T."/>
            <person name="Wong G.K."/>
            <person name="Wymore A."/>
            <person name="Zhang Y."/>
            <person name="Zimmer A.D."/>
            <person name="Quatrano R.S."/>
            <person name="Mayer K.F.X."/>
            <person name="Goodstein D."/>
            <person name="Casacuberta J.M."/>
            <person name="Vandepoele K."/>
            <person name="Reski R."/>
            <person name="Cuming A.C."/>
            <person name="Tuskan G.A."/>
            <person name="Maumus F."/>
            <person name="Salse J."/>
            <person name="Schmutz J."/>
            <person name="Rensing S.A."/>
        </authorList>
    </citation>
    <scope>NUCLEOTIDE SEQUENCE [LARGE SCALE GENOMIC DNA]</scope>
    <source>
        <strain evidence="7 8">cv. Gransden 2004</strain>
    </source>
</reference>
<dbReference type="InterPro" id="IPR007244">
    <property type="entry name" value="Naa35_N"/>
</dbReference>
<feature type="domain" description="NAA35-like TPR repeats" evidence="6">
    <location>
        <begin position="337"/>
        <end position="722"/>
    </location>
</feature>
<name>A0A7I4D5A5_PHYPA</name>
<dbReference type="Proteomes" id="UP000006727">
    <property type="component" value="Chromosome 26"/>
</dbReference>
<keyword evidence="8" id="KW-1185">Reference proteome</keyword>
<evidence type="ECO:0008006" key="9">
    <source>
        <dbReference type="Google" id="ProtNLM"/>
    </source>
</evidence>
<dbReference type="OrthoDB" id="269405at2759"/>
<evidence type="ECO:0000259" key="6">
    <source>
        <dbReference type="Pfam" id="PF25789"/>
    </source>
</evidence>
<comment type="subcellular location">
    <subcellularLocation>
        <location evidence="1">Cytoplasm</location>
    </subcellularLocation>
</comment>
<evidence type="ECO:0000256" key="4">
    <source>
        <dbReference type="SAM" id="MobiDB-lite"/>
    </source>
</evidence>
<comment type="similarity">
    <text evidence="2">Belongs to the MAK10 family.</text>
</comment>
<gene>
    <name evidence="7" type="primary">LOC112278100</name>
</gene>
<feature type="domain" description="NAA35-like N-terminal" evidence="5">
    <location>
        <begin position="30"/>
        <end position="142"/>
    </location>
</feature>
<reference evidence="7 8" key="1">
    <citation type="journal article" date="2008" name="Science">
        <title>The Physcomitrella genome reveals evolutionary insights into the conquest of land by plants.</title>
        <authorList>
            <person name="Rensing S."/>
            <person name="Lang D."/>
            <person name="Zimmer A."/>
            <person name="Terry A."/>
            <person name="Salamov A."/>
            <person name="Shapiro H."/>
            <person name="Nishiyama T."/>
            <person name="Perroud P.-F."/>
            <person name="Lindquist E."/>
            <person name="Kamisugi Y."/>
            <person name="Tanahashi T."/>
            <person name="Sakakibara K."/>
            <person name="Fujita T."/>
            <person name="Oishi K."/>
            <person name="Shin-I T."/>
            <person name="Kuroki Y."/>
            <person name="Toyoda A."/>
            <person name="Suzuki Y."/>
            <person name="Hashimoto A."/>
            <person name="Yamaguchi K."/>
            <person name="Sugano A."/>
            <person name="Kohara Y."/>
            <person name="Fujiyama A."/>
            <person name="Anterola A."/>
            <person name="Aoki S."/>
            <person name="Ashton N."/>
            <person name="Barbazuk W.B."/>
            <person name="Barker E."/>
            <person name="Bennetzen J."/>
            <person name="Bezanilla M."/>
            <person name="Blankenship R."/>
            <person name="Cho S.H."/>
            <person name="Dutcher S."/>
            <person name="Estelle M."/>
            <person name="Fawcett J.A."/>
            <person name="Gundlach H."/>
            <person name="Hanada K."/>
            <person name="Heyl A."/>
            <person name="Hicks K.A."/>
            <person name="Hugh J."/>
            <person name="Lohr M."/>
            <person name="Mayer K."/>
            <person name="Melkozernov A."/>
            <person name="Murata T."/>
            <person name="Nelson D."/>
            <person name="Pils B."/>
            <person name="Prigge M."/>
            <person name="Reiss B."/>
            <person name="Renner T."/>
            <person name="Rombauts S."/>
            <person name="Rushton P."/>
            <person name="Sanderfoot A."/>
            <person name="Schween G."/>
            <person name="Shiu S.-H."/>
            <person name="Stueber K."/>
            <person name="Theodoulou F.L."/>
            <person name="Tu H."/>
            <person name="Van de Peer Y."/>
            <person name="Verrier P.J."/>
            <person name="Waters E."/>
            <person name="Wood A."/>
            <person name="Yang L."/>
            <person name="Cove D."/>
            <person name="Cuming A."/>
            <person name="Hasebe M."/>
            <person name="Lucas S."/>
            <person name="Mishler D.B."/>
            <person name="Reski R."/>
            <person name="Grigoriev I."/>
            <person name="Quatrano R.S."/>
            <person name="Boore J.L."/>
        </authorList>
    </citation>
    <scope>NUCLEOTIDE SEQUENCE [LARGE SCALE GENOMIC DNA]</scope>
    <source>
        <strain evidence="7 8">cv. Gransden 2004</strain>
    </source>
</reference>
<evidence type="ECO:0000259" key="5">
    <source>
        <dbReference type="Pfam" id="PF04112"/>
    </source>
</evidence>
<proteinExistence type="inferred from homology"/>
<reference evidence="7" key="3">
    <citation type="submission" date="2020-12" db="UniProtKB">
        <authorList>
            <consortium name="EnsemblPlants"/>
        </authorList>
    </citation>
    <scope>IDENTIFICATION</scope>
</reference>
<keyword evidence="3" id="KW-0963">Cytoplasm</keyword>
<dbReference type="FunCoup" id="A0A7I4D5A5">
    <property type="interactions" value="3969"/>
</dbReference>
<evidence type="ECO:0000256" key="1">
    <source>
        <dbReference type="ARBA" id="ARBA00004496"/>
    </source>
</evidence>
<protein>
    <recommendedName>
        <fullName evidence="9">N-alpha-acetyltransferase 35, NatC auxiliary subunit</fullName>
    </recommendedName>
</protein>
<feature type="region of interest" description="Disordered" evidence="4">
    <location>
        <begin position="529"/>
        <end position="555"/>
    </location>
</feature>
<evidence type="ECO:0000256" key="2">
    <source>
        <dbReference type="ARBA" id="ARBA00006289"/>
    </source>
</evidence>
<dbReference type="InParanoid" id="A0A7I4D5A5"/>
<dbReference type="InterPro" id="IPR057982">
    <property type="entry name" value="TPR_NAA35"/>
</dbReference>